<keyword evidence="4" id="KW-0862">Zinc</keyword>
<keyword evidence="3 5" id="KW-0863">Zinc-finger</keyword>
<sequence>MGTPRYVFKEDFLNCSLCSKHYKHPRMLPCLHSFCERCLVDYITKGGFATDSSNSGVKGFPCPCCRKFAAIPSLAKTRPTKWAEEFSENALLLDLGSIYTLKSGTRQCDPCSRNNISSQVHSYCKNCRDALCEICMKTHRGMKLCQDHVVLGKSEYLANINNLKLEEETCSRHTNKTIEQYCNTHKKLCCPNCVAEEHRKCDDVIPVAEAAKKCRSSKEISDLRSALSKYIIHLNLVLKNRNTQKKDLEAKKTKVLSDFRTLKLNITDHLDRLEKELEGKMNQTNEKESKRLREEIDRSQEITSAVDNCGDLLEVTDHHGSDSQLLNILDKIGVECEYYEEHIAILCTRLRNVDYSLTLDKTLEKFQTKVNTFGRLEVRSSPSGLPTSPKVVLSSAPKSKIVQPKFTLSVKEATELDEIDGRHDDPSDCWFTGAEFLPDGRILLADRTNKKLKLYSSDLQLITDLTLSSKPWDVTTIPNNEVAVSLPSEKIIQIVHVMSVSMSTSRAIVTDDQCYGIHYVDGKILAVSYDGDPPHLKILSTDGEEMAIIATDDDGFILFSKPIYVTATSDGSQIYVSDERLGCLVCLKNNGDHNFTYSAMDLGHAAGVTLDREGNIYVCGNTSNSVHVVSPQGDRVKVLVTDGISYPRAITFEPKEKKLLITQGDKDVVKIYSLA</sequence>
<organism evidence="9 10">
    <name type="scientific">Potamilus streckersoni</name>
    <dbReference type="NCBI Taxonomy" id="2493646"/>
    <lineage>
        <taxon>Eukaryota</taxon>
        <taxon>Metazoa</taxon>
        <taxon>Spiralia</taxon>
        <taxon>Lophotrochozoa</taxon>
        <taxon>Mollusca</taxon>
        <taxon>Bivalvia</taxon>
        <taxon>Autobranchia</taxon>
        <taxon>Heteroconchia</taxon>
        <taxon>Palaeoheterodonta</taxon>
        <taxon>Unionida</taxon>
        <taxon>Unionoidea</taxon>
        <taxon>Unionidae</taxon>
        <taxon>Ambleminae</taxon>
        <taxon>Lampsilini</taxon>
        <taxon>Potamilus</taxon>
    </lineage>
</organism>
<keyword evidence="2" id="KW-0479">Metal-binding</keyword>
<dbReference type="InterPro" id="IPR000315">
    <property type="entry name" value="Znf_B-box"/>
</dbReference>
<dbReference type="PROSITE" id="PS50089">
    <property type="entry name" value="ZF_RING_2"/>
    <property type="match status" value="1"/>
</dbReference>
<dbReference type="AlphaFoldDB" id="A0AAE0T7I9"/>
<dbReference type="Pfam" id="PF13445">
    <property type="entry name" value="zf-RING_UBOX"/>
    <property type="match status" value="1"/>
</dbReference>
<dbReference type="InterPro" id="IPR011042">
    <property type="entry name" value="6-blade_b-propeller_TolB-like"/>
</dbReference>
<dbReference type="InterPro" id="IPR047153">
    <property type="entry name" value="TRIM45/56/19-like"/>
</dbReference>
<dbReference type="InterPro" id="IPR017907">
    <property type="entry name" value="Znf_RING_CS"/>
</dbReference>
<evidence type="ECO:0000259" key="7">
    <source>
        <dbReference type="PROSITE" id="PS50089"/>
    </source>
</evidence>
<keyword evidence="6" id="KW-0175">Coiled coil</keyword>
<reference evidence="9" key="1">
    <citation type="journal article" date="2021" name="Genome Biol. Evol.">
        <title>A High-Quality Reference Genome for a Parasitic Bivalve with Doubly Uniparental Inheritance (Bivalvia: Unionida).</title>
        <authorList>
            <person name="Smith C.H."/>
        </authorList>
    </citation>
    <scope>NUCLEOTIDE SEQUENCE</scope>
    <source>
        <strain evidence="9">CHS0354</strain>
    </source>
</reference>
<evidence type="ECO:0000256" key="2">
    <source>
        <dbReference type="ARBA" id="ARBA00022723"/>
    </source>
</evidence>
<dbReference type="Gene3D" id="3.30.160.60">
    <property type="entry name" value="Classic Zinc Finger"/>
    <property type="match status" value="1"/>
</dbReference>
<evidence type="ECO:0000256" key="3">
    <source>
        <dbReference type="ARBA" id="ARBA00022771"/>
    </source>
</evidence>
<dbReference type="Pfam" id="PF06739">
    <property type="entry name" value="SBBP"/>
    <property type="match status" value="1"/>
</dbReference>
<feature type="coiled-coil region" evidence="6">
    <location>
        <begin position="263"/>
        <end position="302"/>
    </location>
</feature>
<evidence type="ECO:0000256" key="5">
    <source>
        <dbReference type="PROSITE-ProRule" id="PRU00024"/>
    </source>
</evidence>
<evidence type="ECO:0000313" key="9">
    <source>
        <dbReference type="EMBL" id="KAK3605242.1"/>
    </source>
</evidence>
<dbReference type="PROSITE" id="PS00518">
    <property type="entry name" value="ZF_RING_1"/>
    <property type="match status" value="1"/>
</dbReference>
<dbReference type="InterPro" id="IPR027370">
    <property type="entry name" value="Znf-RING_euk"/>
</dbReference>
<proteinExistence type="predicted"/>
<protein>
    <submittedName>
        <fullName evidence="9">Uncharacterized protein</fullName>
    </submittedName>
</protein>
<keyword evidence="10" id="KW-1185">Reference proteome</keyword>
<reference evidence="9" key="3">
    <citation type="submission" date="2023-05" db="EMBL/GenBank/DDBJ databases">
        <authorList>
            <person name="Smith C.H."/>
        </authorList>
    </citation>
    <scope>NUCLEOTIDE SEQUENCE</scope>
    <source>
        <strain evidence="9">CHS0354</strain>
        <tissue evidence="9">Mantle</tissue>
    </source>
</reference>
<gene>
    <name evidence="9" type="ORF">CHS0354_037642</name>
</gene>
<dbReference type="SUPFAM" id="SSF57845">
    <property type="entry name" value="B-box zinc-binding domain"/>
    <property type="match status" value="1"/>
</dbReference>
<keyword evidence="1" id="KW-0597">Phosphoprotein</keyword>
<accession>A0AAE0T7I9</accession>
<evidence type="ECO:0000259" key="8">
    <source>
        <dbReference type="PROSITE" id="PS50119"/>
    </source>
</evidence>
<feature type="domain" description="B box-type" evidence="8">
    <location>
        <begin position="165"/>
        <end position="207"/>
    </location>
</feature>
<evidence type="ECO:0000256" key="4">
    <source>
        <dbReference type="ARBA" id="ARBA00022833"/>
    </source>
</evidence>
<evidence type="ECO:0000256" key="1">
    <source>
        <dbReference type="ARBA" id="ARBA00022553"/>
    </source>
</evidence>
<dbReference type="SMART" id="SM00184">
    <property type="entry name" value="RING"/>
    <property type="match status" value="1"/>
</dbReference>
<dbReference type="PANTHER" id="PTHR25462:SF296">
    <property type="entry name" value="MEIOTIC P26, ISOFORM F"/>
    <property type="match status" value="1"/>
</dbReference>
<dbReference type="EMBL" id="JAEAOA010002204">
    <property type="protein sequence ID" value="KAK3605242.1"/>
    <property type="molecule type" value="Genomic_DNA"/>
</dbReference>
<dbReference type="SUPFAM" id="SSF57850">
    <property type="entry name" value="RING/U-box"/>
    <property type="match status" value="1"/>
</dbReference>
<dbReference type="InterPro" id="IPR013083">
    <property type="entry name" value="Znf_RING/FYVE/PHD"/>
</dbReference>
<feature type="domain" description="B box-type" evidence="8">
    <location>
        <begin position="106"/>
        <end position="153"/>
    </location>
</feature>
<evidence type="ECO:0000256" key="6">
    <source>
        <dbReference type="SAM" id="Coils"/>
    </source>
</evidence>
<name>A0AAE0T7I9_9BIVA</name>
<dbReference type="Gene3D" id="3.30.40.10">
    <property type="entry name" value="Zinc/RING finger domain, C3HC4 (zinc finger)"/>
    <property type="match status" value="1"/>
</dbReference>
<dbReference type="SUPFAM" id="SSF101898">
    <property type="entry name" value="NHL repeat"/>
    <property type="match status" value="1"/>
</dbReference>
<dbReference type="GO" id="GO:0008270">
    <property type="term" value="F:zinc ion binding"/>
    <property type="evidence" value="ECO:0007669"/>
    <property type="project" value="UniProtKB-KW"/>
</dbReference>
<dbReference type="InterPro" id="IPR001841">
    <property type="entry name" value="Znf_RING"/>
</dbReference>
<dbReference type="PROSITE" id="PS50119">
    <property type="entry name" value="ZF_BBOX"/>
    <property type="match status" value="2"/>
</dbReference>
<feature type="domain" description="RING-type" evidence="7">
    <location>
        <begin position="15"/>
        <end position="66"/>
    </location>
</feature>
<evidence type="ECO:0000313" key="10">
    <source>
        <dbReference type="Proteomes" id="UP001195483"/>
    </source>
</evidence>
<dbReference type="InterPro" id="IPR010620">
    <property type="entry name" value="SBBP_repeat"/>
</dbReference>
<comment type="caution">
    <text evidence="9">The sequence shown here is derived from an EMBL/GenBank/DDBJ whole genome shotgun (WGS) entry which is preliminary data.</text>
</comment>
<dbReference type="Proteomes" id="UP001195483">
    <property type="component" value="Unassembled WGS sequence"/>
</dbReference>
<dbReference type="Gene3D" id="2.120.10.30">
    <property type="entry name" value="TolB, C-terminal domain"/>
    <property type="match status" value="1"/>
</dbReference>
<dbReference type="PANTHER" id="PTHR25462">
    <property type="entry name" value="BONUS, ISOFORM C-RELATED"/>
    <property type="match status" value="1"/>
</dbReference>
<reference evidence="9" key="2">
    <citation type="journal article" date="2021" name="Genome Biol. Evol.">
        <title>Developing a high-quality reference genome for a parasitic bivalve with doubly uniparental inheritance (Bivalvia: Unionida).</title>
        <authorList>
            <person name="Smith C.H."/>
        </authorList>
    </citation>
    <scope>NUCLEOTIDE SEQUENCE</scope>
    <source>
        <strain evidence="9">CHS0354</strain>
        <tissue evidence="9">Mantle</tissue>
    </source>
</reference>